<dbReference type="Proteomes" id="UP000218272">
    <property type="component" value="Chromosome SCLO_1"/>
</dbReference>
<evidence type="ECO:0000259" key="2">
    <source>
        <dbReference type="Pfam" id="PF08450"/>
    </source>
</evidence>
<dbReference type="PANTHER" id="PTHR47572">
    <property type="entry name" value="LIPOPROTEIN-RELATED"/>
    <property type="match status" value="1"/>
</dbReference>
<dbReference type="SUPFAM" id="SSF63829">
    <property type="entry name" value="Calcium-dependent phosphotriesterase"/>
    <property type="match status" value="1"/>
</dbReference>
<feature type="domain" description="SMP-30/Gluconolactonase/LRE-like region" evidence="2">
    <location>
        <begin position="68"/>
        <end position="323"/>
    </location>
</feature>
<dbReference type="GO" id="GO:0016787">
    <property type="term" value="F:hydrolase activity"/>
    <property type="evidence" value="ECO:0007669"/>
    <property type="project" value="UniProtKB-KW"/>
</dbReference>
<dbReference type="InterPro" id="IPR051262">
    <property type="entry name" value="SMP-30/CGR1_Lactonase"/>
</dbReference>
<keyword evidence="1" id="KW-0378">Hydrolase</keyword>
<protein>
    <submittedName>
        <fullName evidence="3">SMP-30/gluconolaconase/LRE-likeregion-containing protein</fullName>
    </submittedName>
</protein>
<dbReference type="Pfam" id="PF08450">
    <property type="entry name" value="SGL"/>
    <property type="match status" value="1"/>
</dbReference>
<dbReference type="OrthoDB" id="9775406at2"/>
<evidence type="ECO:0000256" key="1">
    <source>
        <dbReference type="ARBA" id="ARBA00022801"/>
    </source>
</evidence>
<sequence length="347" mass="36563">MIAGRREILLGGLAATLAGCAGGATMGRNRNALPPLTPADFSLVIGGLDHAEGIAASPDGRLFLSNAGGVIGVLETDGTLRQIGQPLMPTGVAVDPQGRVIVANMGLLNNGPGSLQRVDVGSGTVETLVSELEGRALAASNNPAVTRDGTIYCTHSSWGPVANIGTTVPAGFIYRVAPDGKASIVVRDLRGVNGLCLDRDDRHVYASITAEGRIRRWRRQADGSLTDPEDYGPQLGMVFPDQKVQAIRAMPAEERATLGYCDGIAFDMVGNLWVTLPFANRIVALTPDGRKIDIIHDPEGKRIVMPTNLCWGGADRRDLYVVSRGNGSIVKARTEVAGLPLANWSPA</sequence>
<gene>
    <name evidence="3" type="ORF">SCLO_1006260</name>
</gene>
<dbReference type="Gene3D" id="2.120.10.30">
    <property type="entry name" value="TolB, C-terminal domain"/>
    <property type="match status" value="1"/>
</dbReference>
<dbReference type="InterPro" id="IPR013658">
    <property type="entry name" value="SGL"/>
</dbReference>
<reference evidence="3 4" key="1">
    <citation type="submission" date="2016-10" db="EMBL/GenBank/DDBJ databases">
        <title>Complete Genome Sequence of the Nonylphenol-Degrading Bacterium Sphingobium cloacae JCM 10874T.</title>
        <authorList>
            <person name="Ootsuka M."/>
            <person name="Nishizawa T."/>
            <person name="Ohta H."/>
        </authorList>
    </citation>
    <scope>NUCLEOTIDE SEQUENCE [LARGE SCALE GENOMIC DNA]</scope>
    <source>
        <strain evidence="3 4">JCM 10874</strain>
    </source>
</reference>
<dbReference type="PANTHER" id="PTHR47572:SF4">
    <property type="entry name" value="LACTONASE DRP35"/>
    <property type="match status" value="1"/>
</dbReference>
<dbReference type="InterPro" id="IPR011042">
    <property type="entry name" value="6-blade_b-propeller_TolB-like"/>
</dbReference>
<dbReference type="EMBL" id="AP017655">
    <property type="protein sequence ID" value="BAV63666.1"/>
    <property type="molecule type" value="Genomic_DNA"/>
</dbReference>
<name>A0A1E1EZG7_9SPHN</name>
<accession>A0A1E1EZG7</accession>
<dbReference type="RefSeq" id="WP_066515846.1">
    <property type="nucleotide sequence ID" value="NZ_AP017655.1"/>
</dbReference>
<evidence type="ECO:0000313" key="3">
    <source>
        <dbReference type="EMBL" id="BAV63666.1"/>
    </source>
</evidence>
<organism evidence="3 4">
    <name type="scientific">Sphingobium cloacae</name>
    <dbReference type="NCBI Taxonomy" id="120107"/>
    <lineage>
        <taxon>Bacteria</taxon>
        <taxon>Pseudomonadati</taxon>
        <taxon>Pseudomonadota</taxon>
        <taxon>Alphaproteobacteria</taxon>
        <taxon>Sphingomonadales</taxon>
        <taxon>Sphingomonadaceae</taxon>
        <taxon>Sphingobium</taxon>
    </lineage>
</organism>
<dbReference type="KEGG" id="sclo:SCLO_1006260"/>
<proteinExistence type="predicted"/>
<dbReference type="AlphaFoldDB" id="A0A1E1EZG7"/>
<evidence type="ECO:0000313" key="4">
    <source>
        <dbReference type="Proteomes" id="UP000218272"/>
    </source>
</evidence>
<dbReference type="PROSITE" id="PS51257">
    <property type="entry name" value="PROKAR_LIPOPROTEIN"/>
    <property type="match status" value="1"/>
</dbReference>
<keyword evidence="4" id="KW-1185">Reference proteome</keyword>